<evidence type="ECO:0000313" key="2">
    <source>
        <dbReference type="Proteomes" id="UP000239757"/>
    </source>
</evidence>
<dbReference type="EMBL" id="KZ662793">
    <property type="protein sequence ID" value="PPS19038.1"/>
    <property type="molecule type" value="Genomic_DNA"/>
</dbReference>
<organism evidence="1 2">
    <name type="scientific">Gossypium barbadense</name>
    <name type="common">Sea Island cotton</name>
    <name type="synonym">Hibiscus barbadensis</name>
    <dbReference type="NCBI Taxonomy" id="3634"/>
    <lineage>
        <taxon>Eukaryota</taxon>
        <taxon>Viridiplantae</taxon>
        <taxon>Streptophyta</taxon>
        <taxon>Embryophyta</taxon>
        <taxon>Tracheophyta</taxon>
        <taxon>Spermatophyta</taxon>
        <taxon>Magnoliopsida</taxon>
        <taxon>eudicotyledons</taxon>
        <taxon>Gunneridae</taxon>
        <taxon>Pentapetalae</taxon>
        <taxon>rosids</taxon>
        <taxon>malvids</taxon>
        <taxon>Malvales</taxon>
        <taxon>Malvaceae</taxon>
        <taxon>Malvoideae</taxon>
        <taxon>Gossypium</taxon>
    </lineage>
</organism>
<protein>
    <submittedName>
        <fullName evidence="1">Uncharacterized protein</fullName>
    </submittedName>
</protein>
<accession>A0A2P5YTW0</accession>
<name>A0A2P5YTW0_GOSBA</name>
<evidence type="ECO:0000313" key="1">
    <source>
        <dbReference type="EMBL" id="PPS19038.1"/>
    </source>
</evidence>
<gene>
    <name evidence="1" type="ORF">GOBAR_AA01531</name>
</gene>
<dbReference type="Proteomes" id="UP000239757">
    <property type="component" value="Unassembled WGS sequence"/>
</dbReference>
<reference evidence="1 2" key="1">
    <citation type="submission" date="2015-01" db="EMBL/GenBank/DDBJ databases">
        <title>Genome of allotetraploid Gossypium barbadense reveals genomic plasticity and fiber elongation in cotton evolution.</title>
        <authorList>
            <person name="Chen X."/>
            <person name="Liu X."/>
            <person name="Zhao B."/>
            <person name="Zheng H."/>
            <person name="Hu Y."/>
            <person name="Lu G."/>
            <person name="Yang C."/>
            <person name="Chen J."/>
            <person name="Shan C."/>
            <person name="Zhang L."/>
            <person name="Zhou Y."/>
            <person name="Wang L."/>
            <person name="Guo W."/>
            <person name="Bai Y."/>
            <person name="Ruan J."/>
            <person name="Shangguan X."/>
            <person name="Mao Y."/>
            <person name="Jiang J."/>
            <person name="Zhu Y."/>
            <person name="Lei J."/>
            <person name="Kang H."/>
            <person name="Chen S."/>
            <person name="He X."/>
            <person name="Wang R."/>
            <person name="Wang Y."/>
            <person name="Chen J."/>
            <person name="Wang L."/>
            <person name="Yu S."/>
            <person name="Wang B."/>
            <person name="Wei J."/>
            <person name="Song S."/>
            <person name="Lu X."/>
            <person name="Gao Z."/>
            <person name="Gu W."/>
            <person name="Deng X."/>
            <person name="Ma D."/>
            <person name="Wang S."/>
            <person name="Liang W."/>
            <person name="Fang L."/>
            <person name="Cai C."/>
            <person name="Zhu X."/>
            <person name="Zhou B."/>
            <person name="Zhang Y."/>
            <person name="Chen Z."/>
            <person name="Xu S."/>
            <person name="Zhu R."/>
            <person name="Wang S."/>
            <person name="Zhang T."/>
            <person name="Zhao G."/>
        </authorList>
    </citation>
    <scope>NUCLEOTIDE SEQUENCE [LARGE SCALE GENOMIC DNA]</scope>
    <source>
        <strain evidence="2">cv. Xinhai21</strain>
        <tissue evidence="1">Leaf</tissue>
    </source>
</reference>
<dbReference type="OrthoDB" id="1435097at2759"/>
<proteinExistence type="predicted"/>
<sequence length="225" mass="25937">MELVDVEDVETIIALYCGIWSDQNTPIHLFVELVGVEPTEDLTAYGEEHGAQEPYMVAPISYVDSESILMLHPILMWLVMMDTRVVIIVIKRSIVIVIPMWTRPHMSLIDPNAAYVVEFSKYPKILPAHRLAVNFDPEELFCLNRHYILGNVGSQRKAAIGGYELHLFKIRKCGRYENLLGLTHAHQHARFQFRVSYRKAWISKQMAIEQLYGDFDASYNELRDG</sequence>
<dbReference type="AlphaFoldDB" id="A0A2P5YTW0"/>